<keyword evidence="10" id="KW-1185">Reference proteome</keyword>
<dbReference type="InterPro" id="IPR011701">
    <property type="entry name" value="MFS"/>
</dbReference>
<dbReference type="EMBL" id="JAVDQG010000005">
    <property type="protein sequence ID" value="MDR6226587.1"/>
    <property type="molecule type" value="Genomic_DNA"/>
</dbReference>
<keyword evidence="4 7" id="KW-0812">Transmembrane</keyword>
<accession>A0ABU1IP75</accession>
<feature type="transmembrane region" description="Helical" evidence="7">
    <location>
        <begin position="367"/>
        <end position="386"/>
    </location>
</feature>
<evidence type="ECO:0000256" key="6">
    <source>
        <dbReference type="ARBA" id="ARBA00023136"/>
    </source>
</evidence>
<evidence type="ECO:0000313" key="10">
    <source>
        <dbReference type="Proteomes" id="UP001185012"/>
    </source>
</evidence>
<dbReference type="InterPro" id="IPR020846">
    <property type="entry name" value="MFS_dom"/>
</dbReference>
<reference evidence="9 10" key="1">
    <citation type="submission" date="2023-07" db="EMBL/GenBank/DDBJ databases">
        <title>Genomic Encyclopedia of Type Strains, Phase IV (KMG-IV): sequencing the most valuable type-strain genomes for metagenomic binning, comparative biology and taxonomic classification.</title>
        <authorList>
            <person name="Goeker M."/>
        </authorList>
    </citation>
    <scope>NUCLEOTIDE SEQUENCE [LARGE SCALE GENOMIC DNA]</scope>
    <source>
        <strain evidence="9 10">DSM 45903</strain>
    </source>
</reference>
<evidence type="ECO:0000256" key="1">
    <source>
        <dbReference type="ARBA" id="ARBA00004651"/>
    </source>
</evidence>
<dbReference type="RefSeq" id="WP_309866672.1">
    <property type="nucleotide sequence ID" value="NZ_JAVDQG010000005.1"/>
</dbReference>
<keyword evidence="5 7" id="KW-1133">Transmembrane helix</keyword>
<evidence type="ECO:0000256" key="7">
    <source>
        <dbReference type="SAM" id="Phobius"/>
    </source>
</evidence>
<dbReference type="Pfam" id="PF07690">
    <property type="entry name" value="MFS_1"/>
    <property type="match status" value="1"/>
</dbReference>
<comment type="caution">
    <text evidence="9">The sequence shown here is derived from an EMBL/GenBank/DDBJ whole genome shotgun (WGS) entry which is preliminary data.</text>
</comment>
<keyword evidence="3" id="KW-1003">Cell membrane</keyword>
<comment type="subcellular location">
    <subcellularLocation>
        <location evidence="1">Cell membrane</location>
        <topology evidence="1">Multi-pass membrane protein</topology>
    </subcellularLocation>
</comment>
<feature type="transmembrane region" description="Helical" evidence="7">
    <location>
        <begin position="272"/>
        <end position="293"/>
    </location>
</feature>
<evidence type="ECO:0000256" key="4">
    <source>
        <dbReference type="ARBA" id="ARBA00022692"/>
    </source>
</evidence>
<gene>
    <name evidence="9" type="ORF">JOE21_002594</name>
</gene>
<keyword evidence="6 7" id="KW-0472">Membrane</keyword>
<dbReference type="Proteomes" id="UP001185012">
    <property type="component" value="Unassembled WGS sequence"/>
</dbReference>
<dbReference type="PANTHER" id="PTHR23513:SF6">
    <property type="entry name" value="MAJOR FACILITATOR SUPERFAMILY ASSOCIATED DOMAIN-CONTAINING PROTEIN"/>
    <property type="match status" value="1"/>
</dbReference>
<dbReference type="Gene3D" id="1.20.1250.20">
    <property type="entry name" value="MFS general substrate transporter like domains"/>
    <property type="match status" value="1"/>
</dbReference>
<feature type="transmembrane region" description="Helical" evidence="7">
    <location>
        <begin position="109"/>
        <end position="133"/>
    </location>
</feature>
<feature type="transmembrane region" description="Helical" evidence="7">
    <location>
        <begin position="187"/>
        <end position="206"/>
    </location>
</feature>
<feature type="transmembrane region" description="Helical" evidence="7">
    <location>
        <begin position="20"/>
        <end position="42"/>
    </location>
</feature>
<proteinExistence type="predicted"/>
<evidence type="ECO:0000259" key="8">
    <source>
        <dbReference type="PROSITE" id="PS50850"/>
    </source>
</evidence>
<dbReference type="PANTHER" id="PTHR23513">
    <property type="entry name" value="INTEGRAL MEMBRANE EFFLUX PROTEIN-RELATED"/>
    <property type="match status" value="1"/>
</dbReference>
<feature type="transmembrane region" description="Helical" evidence="7">
    <location>
        <begin position="83"/>
        <end position="103"/>
    </location>
</feature>
<feature type="transmembrane region" description="Helical" evidence="7">
    <location>
        <begin position="305"/>
        <end position="324"/>
    </location>
</feature>
<dbReference type="PROSITE" id="PS50850">
    <property type="entry name" value="MFS"/>
    <property type="match status" value="1"/>
</dbReference>
<sequence>MSEEKAEDQPIEKITSVLKVWLPSFLVFFSYSLTVFSLNWFITQSPAGGGGVLGVIVGVSNLIATVVVVMLSGLIDRINRNRFLLFVQILMFVEVICLLIPYTGLVKDFIMILVVAFIFIGLQSTFSLYSAALETTIADLAPRGWPSNRTALMIQLQPQVGRFVAPILGGGVLAMGLIWLTSIVAGVAILLTTGLLLLWAQIVSSSQPVPESKSKLTFRTMWADARIAARWIVTRPVLIFMLVIGFVTNLVIPPFYSLLPAFITEMHLENEATFYGQFSGAFGAGMLITSMIFMSLAKATKRPGVVAAGLVLMISIVLGLITVIHNTVFLITSSFVLGVLFILLVMFGGGAWLDLTPSKIRVRVFSLKRLIAFVSIPLGSVLMGLGGAAIGYMTFLLILLVVVVVGVGVAVLLCRGWNHEVSRVEENLQADTAS</sequence>
<protein>
    <submittedName>
        <fullName evidence="9">MFS family permease</fullName>
    </submittedName>
</protein>
<feature type="transmembrane region" description="Helical" evidence="7">
    <location>
        <begin position="392"/>
        <end position="413"/>
    </location>
</feature>
<feature type="transmembrane region" description="Helical" evidence="7">
    <location>
        <begin position="227"/>
        <end position="252"/>
    </location>
</feature>
<feature type="transmembrane region" description="Helical" evidence="7">
    <location>
        <begin position="163"/>
        <end position="181"/>
    </location>
</feature>
<name>A0ABU1IP75_9BACL</name>
<keyword evidence="2" id="KW-0813">Transport</keyword>
<evidence type="ECO:0000256" key="3">
    <source>
        <dbReference type="ARBA" id="ARBA00022475"/>
    </source>
</evidence>
<organism evidence="9 10">
    <name type="scientific">Desmospora profundinema</name>
    <dbReference type="NCBI Taxonomy" id="1571184"/>
    <lineage>
        <taxon>Bacteria</taxon>
        <taxon>Bacillati</taxon>
        <taxon>Bacillota</taxon>
        <taxon>Bacilli</taxon>
        <taxon>Bacillales</taxon>
        <taxon>Thermoactinomycetaceae</taxon>
        <taxon>Desmospora</taxon>
    </lineage>
</organism>
<evidence type="ECO:0000313" key="9">
    <source>
        <dbReference type="EMBL" id="MDR6226587.1"/>
    </source>
</evidence>
<feature type="transmembrane region" description="Helical" evidence="7">
    <location>
        <begin position="330"/>
        <end position="355"/>
    </location>
</feature>
<evidence type="ECO:0000256" key="5">
    <source>
        <dbReference type="ARBA" id="ARBA00022989"/>
    </source>
</evidence>
<feature type="transmembrane region" description="Helical" evidence="7">
    <location>
        <begin position="48"/>
        <end position="71"/>
    </location>
</feature>
<feature type="domain" description="Major facilitator superfamily (MFS) profile" evidence="8">
    <location>
        <begin position="16"/>
        <end position="418"/>
    </location>
</feature>
<dbReference type="SUPFAM" id="SSF103473">
    <property type="entry name" value="MFS general substrate transporter"/>
    <property type="match status" value="1"/>
</dbReference>
<evidence type="ECO:0000256" key="2">
    <source>
        <dbReference type="ARBA" id="ARBA00022448"/>
    </source>
</evidence>
<dbReference type="InterPro" id="IPR036259">
    <property type="entry name" value="MFS_trans_sf"/>
</dbReference>